<dbReference type="InterPro" id="IPR042099">
    <property type="entry name" value="ANL_N_sf"/>
</dbReference>
<dbReference type="PROSITE" id="PS00455">
    <property type="entry name" value="AMP_BINDING"/>
    <property type="match status" value="3"/>
</dbReference>
<evidence type="ECO:0000259" key="5">
    <source>
        <dbReference type="PROSITE" id="PS50206"/>
    </source>
</evidence>
<dbReference type="FunFam" id="3.40.50.12780:FF:000012">
    <property type="entry name" value="Non-ribosomal peptide synthetase"/>
    <property type="match status" value="2"/>
</dbReference>
<dbReference type="GO" id="GO:0031177">
    <property type="term" value="F:phosphopantetheine binding"/>
    <property type="evidence" value="ECO:0007669"/>
    <property type="project" value="InterPro"/>
</dbReference>
<dbReference type="InterPro" id="IPR001242">
    <property type="entry name" value="Condensation_dom"/>
</dbReference>
<dbReference type="InterPro" id="IPR009081">
    <property type="entry name" value="PP-bd_ACP"/>
</dbReference>
<dbReference type="CDD" id="cd05930">
    <property type="entry name" value="A_NRPS"/>
    <property type="match status" value="2"/>
</dbReference>
<dbReference type="PANTHER" id="PTHR45527:SF1">
    <property type="entry name" value="FATTY ACID SYNTHASE"/>
    <property type="match status" value="1"/>
</dbReference>
<dbReference type="InterPro" id="IPR001763">
    <property type="entry name" value="Rhodanese-like_dom"/>
</dbReference>
<dbReference type="InterPro" id="IPR020806">
    <property type="entry name" value="PKS_PP-bd"/>
</dbReference>
<dbReference type="CDD" id="cd19531">
    <property type="entry name" value="LCL_NRPS-like"/>
    <property type="match status" value="2"/>
</dbReference>
<feature type="domain" description="Carrier" evidence="4">
    <location>
        <begin position="764"/>
        <end position="839"/>
    </location>
</feature>
<dbReference type="InterPro" id="IPR025110">
    <property type="entry name" value="AMP-bd_C"/>
</dbReference>
<dbReference type="SUPFAM" id="SSF53474">
    <property type="entry name" value="alpha/beta-Hydrolases"/>
    <property type="match status" value="1"/>
</dbReference>
<dbReference type="Gene3D" id="2.30.38.10">
    <property type="entry name" value="Luciferase, Domain 3"/>
    <property type="match status" value="2"/>
</dbReference>
<evidence type="ECO:0000313" key="7">
    <source>
        <dbReference type="Proteomes" id="UP000253410"/>
    </source>
</evidence>
<dbReference type="Pfam" id="PF00501">
    <property type="entry name" value="AMP-binding"/>
    <property type="match status" value="3"/>
</dbReference>
<dbReference type="FunFam" id="3.40.50.980:FF:000001">
    <property type="entry name" value="Non-ribosomal peptide synthetase"/>
    <property type="match status" value="3"/>
</dbReference>
<keyword evidence="2" id="KW-0596">Phosphopantetheine</keyword>
<reference evidence="6 7" key="1">
    <citation type="submission" date="2018-05" db="EMBL/GenBank/DDBJ databases">
        <title>Chitinophaga sp. K3CV102501T nov., isolated from isolated from a monsoon evergreen broad-leaved forest soil.</title>
        <authorList>
            <person name="Lv Y."/>
        </authorList>
    </citation>
    <scope>NUCLEOTIDE SEQUENCE [LARGE SCALE GENOMIC DNA]</scope>
    <source>
        <strain evidence="6 7">GDMCC 1.1325</strain>
    </source>
</reference>
<dbReference type="EMBL" id="QFFJ01000001">
    <property type="protein sequence ID" value="RBL91150.1"/>
    <property type="molecule type" value="Genomic_DNA"/>
</dbReference>
<dbReference type="PROSITE" id="PS50206">
    <property type="entry name" value="RHODANESE_3"/>
    <property type="match status" value="1"/>
</dbReference>
<dbReference type="SUPFAM" id="SSF56801">
    <property type="entry name" value="Acetyl-CoA synthetase-like"/>
    <property type="match status" value="3"/>
</dbReference>
<dbReference type="Gene3D" id="3.30.300.30">
    <property type="match status" value="3"/>
</dbReference>
<dbReference type="InterPro" id="IPR023213">
    <property type="entry name" value="CAT-like_dom_sf"/>
</dbReference>
<dbReference type="SMART" id="SM00824">
    <property type="entry name" value="PKS_TE"/>
    <property type="match status" value="1"/>
</dbReference>
<feature type="domain" description="Carrier" evidence="4">
    <location>
        <begin position="3276"/>
        <end position="3351"/>
    </location>
</feature>
<dbReference type="Proteomes" id="UP000253410">
    <property type="component" value="Unassembled WGS sequence"/>
</dbReference>
<dbReference type="InterPro" id="IPR036736">
    <property type="entry name" value="ACP-like_sf"/>
</dbReference>
<keyword evidence="3" id="KW-0597">Phosphoprotein</keyword>
<evidence type="ECO:0000256" key="3">
    <source>
        <dbReference type="ARBA" id="ARBA00022553"/>
    </source>
</evidence>
<dbReference type="SMART" id="SM00823">
    <property type="entry name" value="PKS_PP"/>
    <property type="match status" value="3"/>
</dbReference>
<dbReference type="PANTHER" id="PTHR45527">
    <property type="entry name" value="NONRIBOSOMAL PEPTIDE SYNTHETASE"/>
    <property type="match status" value="1"/>
</dbReference>
<dbReference type="Pfam" id="PF00975">
    <property type="entry name" value="Thioesterase"/>
    <property type="match status" value="1"/>
</dbReference>
<dbReference type="SUPFAM" id="SSF52777">
    <property type="entry name" value="CoA-dependent acyltransferases"/>
    <property type="match status" value="7"/>
</dbReference>
<dbReference type="NCBIfam" id="NF003417">
    <property type="entry name" value="PRK04813.1"/>
    <property type="match status" value="3"/>
</dbReference>
<keyword evidence="7" id="KW-1185">Reference proteome</keyword>
<dbReference type="NCBIfam" id="TIGR01733">
    <property type="entry name" value="AA-adenyl-dom"/>
    <property type="match status" value="3"/>
</dbReference>
<dbReference type="InterPro" id="IPR006162">
    <property type="entry name" value="Ppantetheine_attach_site"/>
</dbReference>
<evidence type="ECO:0008006" key="8">
    <source>
        <dbReference type="Google" id="ProtNLM"/>
    </source>
</evidence>
<evidence type="ECO:0000313" key="6">
    <source>
        <dbReference type="EMBL" id="RBL91150.1"/>
    </source>
</evidence>
<dbReference type="InterPro" id="IPR029058">
    <property type="entry name" value="AB_hydrolase_fold"/>
</dbReference>
<dbReference type="Gene3D" id="3.40.50.980">
    <property type="match status" value="4"/>
</dbReference>
<protein>
    <recommendedName>
        <fullName evidence="8">Non-ribosomal peptide synthetase</fullName>
    </recommendedName>
</protein>
<dbReference type="Pfam" id="PF00550">
    <property type="entry name" value="PP-binding"/>
    <property type="match status" value="3"/>
</dbReference>
<dbReference type="Gene3D" id="3.30.559.10">
    <property type="entry name" value="Chloramphenicol acetyltransferase-like domain"/>
    <property type="match status" value="3"/>
</dbReference>
<dbReference type="PROSITE" id="PS00012">
    <property type="entry name" value="PHOSPHOPANTETHEINE"/>
    <property type="match status" value="2"/>
</dbReference>
<name>A0A365XY47_9BACT</name>
<evidence type="ECO:0000256" key="2">
    <source>
        <dbReference type="ARBA" id="ARBA00022450"/>
    </source>
</evidence>
<organism evidence="6 7">
    <name type="scientific">Chitinophaga flava</name>
    <dbReference type="NCBI Taxonomy" id="2259036"/>
    <lineage>
        <taxon>Bacteria</taxon>
        <taxon>Pseudomonadati</taxon>
        <taxon>Bacteroidota</taxon>
        <taxon>Chitinophagia</taxon>
        <taxon>Chitinophagales</taxon>
        <taxon>Chitinophagaceae</taxon>
        <taxon>Chitinophaga</taxon>
    </lineage>
</organism>
<dbReference type="GO" id="GO:0044550">
    <property type="term" value="P:secondary metabolite biosynthetic process"/>
    <property type="evidence" value="ECO:0007669"/>
    <property type="project" value="TreeGrafter"/>
</dbReference>
<dbReference type="Pfam" id="PF13193">
    <property type="entry name" value="AMP-binding_C"/>
    <property type="match status" value="2"/>
</dbReference>
<dbReference type="Gene3D" id="3.40.50.12780">
    <property type="entry name" value="N-terminal domain of ligase-like"/>
    <property type="match status" value="1"/>
</dbReference>
<dbReference type="OrthoDB" id="9778383at2"/>
<feature type="domain" description="Carrier" evidence="4">
    <location>
        <begin position="2245"/>
        <end position="2320"/>
    </location>
</feature>
<dbReference type="InterPro" id="IPR000873">
    <property type="entry name" value="AMP-dep_synth/lig_dom"/>
</dbReference>
<dbReference type="GO" id="GO:0072330">
    <property type="term" value="P:monocarboxylic acid biosynthetic process"/>
    <property type="evidence" value="ECO:0007669"/>
    <property type="project" value="UniProtKB-ARBA"/>
</dbReference>
<dbReference type="InterPro" id="IPR045851">
    <property type="entry name" value="AMP-bd_C_sf"/>
</dbReference>
<dbReference type="Gene3D" id="3.30.559.30">
    <property type="entry name" value="Nonribosomal peptide synthetase, condensation domain"/>
    <property type="match status" value="4"/>
</dbReference>
<dbReference type="InterPro" id="IPR001031">
    <property type="entry name" value="Thioesterase"/>
</dbReference>
<dbReference type="Gene3D" id="1.10.1200.10">
    <property type="entry name" value="ACP-like"/>
    <property type="match status" value="3"/>
</dbReference>
<comment type="caution">
    <text evidence="6">The sequence shown here is derived from an EMBL/GenBank/DDBJ whole genome shotgun (WGS) entry which is preliminary data.</text>
</comment>
<sequence length="3594" mass="403864">MNKTLQYKIATDYWLEKTGKPELSEISGTSITPVAPGSQTFALDEATAAALKKICNDQDAGIYVFLVTALSIFLHKYTAATELLMASPAPMLSNGDTSTAPVFLSANIQSGTTIKQLLQSFQEELKSAYSHRDYPFDKFSEKYQALHGAPRDLFNYGFSYFPLTGANSYREQSKLSFDFRRTATSFELEIHHTGKYAAWFITQMGAHLHQVLRFIVSQPGSKVEDVTFLSSTEKQQLLETFNDTAVDFAEKDQTILALFEKQVKLHPEQVAVQYEDKQLTYHTLWQHALQLATLLKDSGIGPKDVVALICDRSEMMITGMLGVLKAGAAYLPVDADYPDERIQYILKDSAARFILTTRQVYSEKQDCFRNDAGHLLLLDGIKGDKTLSDFTIHNAPEDPAYVIYTSGSTGRPKGIAVKHSGVTNFIVAYKGLFDKGINASDRVLALANISFDASVAEIFVALTSGATLVVLDKSRLFDAAKLAGFLQAENITFAYIPPVLLQEVYDQLKQQNKPLALNKLFVGAESVIDHILYDYASLIKGIDILNVYGPTETTVIVTALKYKPVLPSGENVSIGKPIPNSRIYILNNALEPVPAGVPGELCIAGAGVTLGYLNNETLTASKFVDDPFHPGQKMYLSGDLARWTPDGNIQFIGRKDNQVKIRGYRIEPGEIATILQQQPAVKEAVVAPLTDDNGNKYLCAWVVPAGETNITAIRAALSVQLPEYMIPSRFVMLEKIPVTSNGKTDFKKLPHPAQQERVISADEQPANQLEEQLLAIWQELLNIRQIGTNDNFFELGGHSLKAAKLITIILRDLRVEIPLRQVFLNGTIKQLAAYIRQAEQSVRFEIPVAAVTSHSPASFSQRGIYLSNLLNKEAINYNMPSSFEVIGKPDIPRLEAALKALIQRHAILRTGFSFTDEVIMQHIADEVPFEISVVHDEQPNFRAYITDFVRPFDLSNPPMLRALFIQKNDNAGILLFDMHHIISDGISMEVFMKDLQAFYLSEELPPLKIQYRDYTSWLDEYRHSGDFEKNKQYWLDTFADKQVALDLPVDFPRSAERSLEGELYIVTLDKATAARLRKVVNKEGSTLFLLALAAYNLLLARYTGKKNITVGTPVAGRVHPDLEQLIGMFVHTLPVRCSVDMQQSFTTLLEQVRSTFFAALDHQLYPMEELAEQLELARDLNRNPLFDTMFSYHDIESSVWSGGDFSLAPLELDMKALDVKFDLSASLATSGENMMVLFNYSKSLFKAATIEQMVAQYISILEMVSHAPSLSLEAISQHIALEKTTLPLYEDQPALFRYLGIDDTVYSAAYPLNTTQRDIYLTCVLDPTGYSLRPLAYFDINNAVDVPMWEAALQQVTLEEDSMRSVIIAKDAEVFQAVRKETALCFSFLDISREVKAEADIPALVKKYCDENQDISKPSYKHYLLKVNDQHYVMAISAHHLFVDGTSLKLLVEKTDKAYHLLKSGEYNAEVHTPYRNSVLDHLARFDTPDTENFWKKYLADVQPLSYSGAWSQEDKMVAGSLSVAGKDVQLLQQYCEQHGLKPHIFFKAVFVLLTKYYCSADQDFCIRENIAGRDAHEMNTIGAFSHVFPLLVTQQFFNEGNSFVELCHHLQQQKRTANPYRDISLALQNHIIGDEPLSFFYNYQNYIAPDTKMKMSALQRIYSGLSNHIELRVTAHSDGYTLKLEYNEKTFNGTHFLDRVQLLLTQVLRENTTLRQLQYLTSEELQELTAFGSNPGEKAEKNVLELFEEQVQQKPDHVAVVFRDKNITYAELDRAADAVAAHLQEQGAKIGDIIGIMVDRSEWMIIGMLGVMKSGAAYLPIDPEYPQDRIDYLLSDSNAKMLLTHASGINRHPHSIIIEEIAQRNAVPVKHPIAPDQLAYVIYTSGTTGRPKGVLVEHRALSNVDLAWRKAYDLDKFEPRSLQMASFSFDMFTGEVVRMLTNGGRAIICTSEIRLDPVSFYELLTSNQINVLESTPALIAPLMDYIWEHKKDISFLKMIIVGSDACPLPFFKTLLERYAPAIRVLNSYGVTETCVDSGFYETSATSLPAAGNTPIGTPLLNYTYYVCNASQQLVPVGQPGELWIGGAGVARGYQNRPDTTAEKFIISPHTQERVYRTGDLVRWLPCGNLEFMGRGDEQVKVRGYRIELKEIESVLLQLPQIKEVAVTVFGQANEKEMVCWYVSQSGETLEDLKEQLKQYLPDYMVPAFFIALEHLPVTHNGKIDKKALQDPLKYMDTQSTITATPETATEEALLTVWQDILKRNKIGVLDNFFELGGQSLRAMVLVSRIQKNFSADISLKDIFTYPTIRSLAAHIDNNALSAHQAPITRIAEQSHYLLSPAQKRMYVISHFKGAEISHNICDVSWVHGQLDIPRLEAAFQAMTERHESLRTSFSMVNGEPVQVIHPKGTFHLTHLHGKEEDATTVARNFVKGYDLSQAPLLRAAVMEVNPEKHLLLFDIHHIISDEVSTGIFLRELWALYRGAALPELSVQYKDYVAWLYSPANAGVITRQKQYWVQQLQGELPVMEMPYDFPRPLTKTFEGKDHLFRLDDSTAARALEFTSRKGITLNMLMLSVYNILLSKYTSLEDIIVGIPVAGRTHADLEPVIGMFVNTLALRSYPTAEKVFEQFLDEVKTTALGAYENQDYPFEELVETLQIKRDPGRNPLFDVLFQFISKQPREEHQGLHFEPFPLNISVAKFDLTFLTIQSGEQIDFLLNYNSALLTEDSAQRFVKHFCNVLKQVLNSPAISLREVTLPDEAEIAQLRAFGGSPEKDAPRITIPQLWQEKAPLYKDQVAVETSAGSITFGELDQQSTTLAIYLQEVYQVKPGDKVALMLQRTLDMPVALLAILKTGAAYVPVDPSFPAQRIEYILNNSECTMILADKDYHYSQPLFNIHGERQNISQQQLKPVHISPDNLAYIIYTSGSTGVPKGAMLEHLNVTSFVRNFEPVYGIVPGDKILAISNITFDLSVLEILCSLLSGVTVLLANDAEINDFPKVKELILQHKVNTLQMTPSRLSLFLNTVGLSVLSDIKTVITGGEPVTTGLFNSLKRCKNTRVFTSCGPTETCIYSTTDEAKGDRITIGKPLLNEQVFIVGNHGQLQPINVVGEIYIAGSGVGRGYCNQEALTNEKYFRDETLSLSSERIYKSGDIGRWLPDGRIECLGRKDTQVKLRGYRIELGELENALGKMEGINVTAAIITTVKGEKQIAAFYEADREYGYSTIRTFLADRLPSYMLPLFCIHVEKMPLNSNGKIDRKALDQLAQQHQAADRPFDEPVGTLQKALAEIWKSILDLDRISSTDNFFEIGGNSIKLIQVLNRIKKELDVNVPLTAAFTYPTIKALAEKIKMITEFGSVSEEEFYSVANPGKPQTIFCLPPAIGYSFIYAALAEYFPDYTICCLHFIEEEDRLEKYFQVMDELQPDQPLILLGYSAGGNFAFELAKELENKGREVSDIILLDSFKRWISKAKTPVELEATVHAYYQIVDWSIFAVEPEYLEGLKKNTMSKIEGYCKYMNGKTDPDTTNARIHLVKSKDEWQTPETNRDWKESSTSGFHIYEGEGRHPEMFNPEYISHNAGLISTILQQINVSQESVV</sequence>
<gene>
    <name evidence="6" type="ORF">DF182_00570</name>
</gene>
<proteinExistence type="predicted"/>
<dbReference type="FunFam" id="2.30.38.10:FF:000001">
    <property type="entry name" value="Non-ribosomal peptide synthetase PvdI"/>
    <property type="match status" value="1"/>
</dbReference>
<dbReference type="InterPro" id="IPR020845">
    <property type="entry name" value="AMP-binding_CS"/>
</dbReference>
<comment type="cofactor">
    <cofactor evidence="1">
        <name>pantetheine 4'-phosphate</name>
        <dbReference type="ChEBI" id="CHEBI:47942"/>
    </cofactor>
</comment>
<dbReference type="GO" id="GO:0003824">
    <property type="term" value="F:catalytic activity"/>
    <property type="evidence" value="ECO:0007669"/>
    <property type="project" value="InterPro"/>
</dbReference>
<dbReference type="GO" id="GO:0005829">
    <property type="term" value="C:cytosol"/>
    <property type="evidence" value="ECO:0007669"/>
    <property type="project" value="TreeGrafter"/>
</dbReference>
<dbReference type="Pfam" id="PF00668">
    <property type="entry name" value="Condensation"/>
    <property type="match status" value="4"/>
</dbReference>
<feature type="domain" description="Rhodanese" evidence="5">
    <location>
        <begin position="3407"/>
        <end position="3473"/>
    </location>
</feature>
<dbReference type="PROSITE" id="PS50075">
    <property type="entry name" value="CARRIER"/>
    <property type="match status" value="3"/>
</dbReference>
<dbReference type="RefSeq" id="WP_113613750.1">
    <property type="nucleotide sequence ID" value="NZ_QFFJ01000001.1"/>
</dbReference>
<dbReference type="Gene3D" id="3.40.50.1820">
    <property type="entry name" value="alpha/beta hydrolase"/>
    <property type="match status" value="1"/>
</dbReference>
<dbReference type="GO" id="GO:0043041">
    <property type="term" value="P:amino acid activation for nonribosomal peptide biosynthetic process"/>
    <property type="evidence" value="ECO:0007669"/>
    <property type="project" value="TreeGrafter"/>
</dbReference>
<dbReference type="Gene3D" id="1.10.287.490">
    <property type="entry name" value="Helix hairpin bin"/>
    <property type="match status" value="1"/>
</dbReference>
<dbReference type="FunFam" id="1.10.1200.10:FF:000005">
    <property type="entry name" value="Nonribosomal peptide synthetase 1"/>
    <property type="match status" value="1"/>
</dbReference>
<accession>A0A365XY47</accession>
<dbReference type="InterPro" id="IPR020802">
    <property type="entry name" value="TesA-like"/>
</dbReference>
<dbReference type="InterPro" id="IPR010071">
    <property type="entry name" value="AA_adenyl_dom"/>
</dbReference>
<dbReference type="FunFam" id="1.10.1200.10:FF:000016">
    <property type="entry name" value="Non-ribosomal peptide synthase"/>
    <property type="match status" value="1"/>
</dbReference>
<evidence type="ECO:0000259" key="4">
    <source>
        <dbReference type="PROSITE" id="PS50075"/>
    </source>
</evidence>
<dbReference type="SUPFAM" id="SSF47336">
    <property type="entry name" value="ACP-like"/>
    <property type="match status" value="3"/>
</dbReference>
<evidence type="ECO:0000256" key="1">
    <source>
        <dbReference type="ARBA" id="ARBA00001957"/>
    </source>
</evidence>